<evidence type="ECO:0000313" key="3">
    <source>
        <dbReference type="EMBL" id="VFR19823.1"/>
    </source>
</evidence>
<protein>
    <recommendedName>
        <fullName evidence="4">DUF2165 domain-containing protein</fullName>
    </recommendedName>
</protein>
<keyword evidence="2" id="KW-0472">Membrane</keyword>
<keyword evidence="2" id="KW-0812">Transmembrane</keyword>
<dbReference type="InterPro" id="IPR018681">
    <property type="entry name" value="DUF2165_transmembrane"/>
</dbReference>
<name>A0A484P236_9ZZZZ</name>
<feature type="transmembrane region" description="Helical" evidence="2">
    <location>
        <begin position="6"/>
        <end position="26"/>
    </location>
</feature>
<dbReference type="EMBL" id="CAADHY010000014">
    <property type="protein sequence ID" value="VFR19823.1"/>
    <property type="molecule type" value="Genomic_DNA"/>
</dbReference>
<evidence type="ECO:0000256" key="2">
    <source>
        <dbReference type="SAM" id="Phobius"/>
    </source>
</evidence>
<dbReference type="Pfam" id="PF09933">
    <property type="entry name" value="DUF2165"/>
    <property type="match status" value="1"/>
</dbReference>
<evidence type="ECO:0008006" key="4">
    <source>
        <dbReference type="Google" id="ProtNLM"/>
    </source>
</evidence>
<feature type="transmembrane region" description="Helical" evidence="2">
    <location>
        <begin position="112"/>
        <end position="135"/>
    </location>
</feature>
<dbReference type="AlphaFoldDB" id="A0A484P236"/>
<gene>
    <name evidence="3" type="ORF">AMP9_3457</name>
</gene>
<reference evidence="3" key="1">
    <citation type="submission" date="2019-03" db="EMBL/GenBank/DDBJ databases">
        <authorList>
            <person name="Danneels B."/>
        </authorList>
    </citation>
    <scope>NUCLEOTIDE SEQUENCE</scope>
</reference>
<keyword evidence="2" id="KW-1133">Transmembrane helix</keyword>
<accession>A0A484P236</accession>
<proteinExistence type="predicted"/>
<feature type="region of interest" description="Disordered" evidence="1">
    <location>
        <begin position="164"/>
        <end position="195"/>
    </location>
</feature>
<organism evidence="3">
    <name type="scientific">plant metagenome</name>
    <dbReference type="NCBI Taxonomy" id="1297885"/>
    <lineage>
        <taxon>unclassified sequences</taxon>
        <taxon>metagenomes</taxon>
        <taxon>organismal metagenomes</taxon>
    </lineage>
</organism>
<feature type="transmembrane region" description="Helical" evidence="2">
    <location>
        <begin position="71"/>
        <end position="91"/>
    </location>
</feature>
<feature type="compositionally biased region" description="Polar residues" evidence="1">
    <location>
        <begin position="170"/>
        <end position="195"/>
    </location>
</feature>
<sequence length="195" mass="21265">MSIGLIAFSRLVILAGLALWLTIAVINNLTDPGTNRTLLGHTLSMGLVSAEEVLGAGLLWRAWPAHWSHTLLYIIVAVQFMVAGFLWRSVISYAKAFLQQDGQRLLDARGHATLALSLFILLWMFFICGGLWFGYWLKQGPVQMVHMTLILIGIGALIFVQAQPQPEPSPTASTYTADPLSSTSERSPASPGETS</sequence>
<evidence type="ECO:0000256" key="1">
    <source>
        <dbReference type="SAM" id="MobiDB-lite"/>
    </source>
</evidence>
<feature type="transmembrane region" description="Helical" evidence="2">
    <location>
        <begin position="141"/>
        <end position="160"/>
    </location>
</feature>